<dbReference type="AlphaFoldDB" id="A0A6C2UF26"/>
<accession>A0A6C2UF26</accession>
<dbReference type="PANTHER" id="PTHR40660:SF1">
    <property type="entry name" value="5'-PHOSPHATE OXIDASE PUTATIVE DOMAIN-CONTAINING PROTEIN-RELATED"/>
    <property type="match status" value="1"/>
</dbReference>
<organism evidence="2 3">
    <name type="scientific">Pontiella sulfatireligans</name>
    <dbReference type="NCBI Taxonomy" id="2750658"/>
    <lineage>
        <taxon>Bacteria</taxon>
        <taxon>Pseudomonadati</taxon>
        <taxon>Kiritimatiellota</taxon>
        <taxon>Kiritimatiellia</taxon>
        <taxon>Kiritimatiellales</taxon>
        <taxon>Pontiellaceae</taxon>
        <taxon>Pontiella</taxon>
    </lineage>
</organism>
<dbReference type="EMBL" id="CAAHFH010000001">
    <property type="protein sequence ID" value="VGO18755.1"/>
    <property type="molecule type" value="Genomic_DNA"/>
</dbReference>
<reference evidence="2 3" key="1">
    <citation type="submission" date="2019-04" db="EMBL/GenBank/DDBJ databases">
        <authorList>
            <person name="Van Vliet M D."/>
        </authorList>
    </citation>
    <scope>NUCLEOTIDE SEQUENCE [LARGE SCALE GENOMIC DNA]</scope>
    <source>
        <strain evidence="2 3">F21</strain>
    </source>
</reference>
<dbReference type="Pfam" id="PF01243">
    <property type="entry name" value="PNPOx_N"/>
    <property type="match status" value="1"/>
</dbReference>
<dbReference type="Gene3D" id="2.30.110.10">
    <property type="entry name" value="Electron Transport, Fmn-binding Protein, Chain A"/>
    <property type="match status" value="1"/>
</dbReference>
<protein>
    <recommendedName>
        <fullName evidence="1">Pyridoxamine 5'-phosphate oxidase N-terminal domain-containing protein</fullName>
    </recommendedName>
</protein>
<gene>
    <name evidence="2" type="ORF">SCARR_00808</name>
</gene>
<evidence type="ECO:0000313" key="3">
    <source>
        <dbReference type="Proteomes" id="UP000346198"/>
    </source>
</evidence>
<proteinExistence type="predicted"/>
<sequence length="125" mass="13935">MSVLPEDVSKAWDNRKDPAIFSTVDKNGVPNTIYVTCVSKFGEDTIVVADNYFDKTRNNILAGSKGSILFMTNEDKAFQVKGSIECYKEGDVFENMKKWNPEQHPGHAAVALKIEEVYSGAEKLL</sequence>
<dbReference type="PANTHER" id="PTHR40660">
    <property type="entry name" value="5'-PHOSPHATE OXIDASE PUTATIVE DOMAIN-CONTAINING PROTEIN-RELATED"/>
    <property type="match status" value="1"/>
</dbReference>
<keyword evidence="3" id="KW-1185">Reference proteome</keyword>
<evidence type="ECO:0000259" key="1">
    <source>
        <dbReference type="Pfam" id="PF01243"/>
    </source>
</evidence>
<evidence type="ECO:0000313" key="2">
    <source>
        <dbReference type="EMBL" id="VGO18755.1"/>
    </source>
</evidence>
<name>A0A6C2UF26_9BACT</name>
<feature type="domain" description="Pyridoxamine 5'-phosphate oxidase N-terminal" evidence="1">
    <location>
        <begin position="16"/>
        <end position="118"/>
    </location>
</feature>
<dbReference type="InterPro" id="IPR012349">
    <property type="entry name" value="Split_barrel_FMN-bd"/>
</dbReference>
<dbReference type="RefSeq" id="WP_136060209.1">
    <property type="nucleotide sequence ID" value="NZ_CAAHFH010000001.1"/>
</dbReference>
<dbReference type="SUPFAM" id="SSF50475">
    <property type="entry name" value="FMN-binding split barrel"/>
    <property type="match status" value="1"/>
</dbReference>
<dbReference type="Proteomes" id="UP000346198">
    <property type="component" value="Unassembled WGS sequence"/>
</dbReference>
<dbReference type="InterPro" id="IPR011576">
    <property type="entry name" value="Pyridox_Oxase_N"/>
</dbReference>